<evidence type="ECO:0000256" key="2">
    <source>
        <dbReference type="SAM" id="SignalP"/>
    </source>
</evidence>
<evidence type="ECO:0000313" key="3">
    <source>
        <dbReference type="EMBL" id="MBS4196526.1"/>
    </source>
</evidence>
<proteinExistence type="predicted"/>
<feature type="signal peptide" evidence="2">
    <location>
        <begin position="1"/>
        <end position="24"/>
    </location>
</feature>
<sequence length="504" mass="55392">MKRNFIVLLASTFIMLINTPSIQASEKNNQHFNREYQEKVKNQPSDPGESVDSQLQERIIEHQQIEEKPVEAKAEKQLVEKQAPGGSRSKSSSLLDLQLAGSPKPLTGDVKLSLLGYSKEKDEGASRLLDIEIDDSPLLGTIKVSVLENEKKTTDTGDQTKRNLVAVELDNQLLGKANIDVLESQGENTDTYHSLKSVLATVNVDNPLIGNVKAAVATHDAYETEDLSYRKGGLVSIEVKETLVGNVNVDVLKSDGKKTDIIDVVTKDTPILDNTDIHVGIDKPSSTDKDPKIPEQSTKKPQEPIVTERLEEAPENVVVPKIQVETPRHQVDTEQPVESEDSDEFPSLEFINIKEAEQDGRPPVQDEVMEEQILSDKPVHDSLADAIQKLLEAGNKQVLNNPAMTSAHTTAINQAEDESKPIDNLYVSIGVMPGPSLSGSGASSSSGNFWNNTGMEDLFAGKLDAISYMANEMTNKALFKVKTLRTKWNKEPPINPPKQSFFLS</sequence>
<dbReference type="Proteomes" id="UP000681414">
    <property type="component" value="Unassembled WGS sequence"/>
</dbReference>
<name>A0A942TEJ0_9BACI</name>
<feature type="chain" id="PRO_5037966041" evidence="2">
    <location>
        <begin position="25"/>
        <end position="504"/>
    </location>
</feature>
<evidence type="ECO:0000256" key="1">
    <source>
        <dbReference type="SAM" id="MobiDB-lite"/>
    </source>
</evidence>
<organism evidence="3 4">
    <name type="scientific">Lederbergia citri</name>
    <dbReference type="NCBI Taxonomy" id="2833580"/>
    <lineage>
        <taxon>Bacteria</taxon>
        <taxon>Bacillati</taxon>
        <taxon>Bacillota</taxon>
        <taxon>Bacilli</taxon>
        <taxon>Bacillales</taxon>
        <taxon>Bacillaceae</taxon>
        <taxon>Lederbergia</taxon>
    </lineage>
</organism>
<evidence type="ECO:0000313" key="4">
    <source>
        <dbReference type="Proteomes" id="UP000681414"/>
    </source>
</evidence>
<feature type="region of interest" description="Disordered" evidence="1">
    <location>
        <begin position="276"/>
        <end position="304"/>
    </location>
</feature>
<dbReference type="RefSeq" id="WP_213125652.1">
    <property type="nucleotide sequence ID" value="NZ_JAGYPG010000002.1"/>
</dbReference>
<keyword evidence="2" id="KW-0732">Signal</keyword>
<gene>
    <name evidence="3" type="ORF">KHA97_15785</name>
</gene>
<comment type="caution">
    <text evidence="3">The sequence shown here is derived from an EMBL/GenBank/DDBJ whole genome shotgun (WGS) entry which is preliminary data.</text>
</comment>
<dbReference type="AlphaFoldDB" id="A0A942TEJ0"/>
<accession>A0A942TEJ0</accession>
<keyword evidence="4" id="KW-1185">Reference proteome</keyword>
<reference evidence="3 4" key="1">
    <citation type="submission" date="2021-05" db="EMBL/GenBank/DDBJ databases">
        <title>Novel Bacillus species.</title>
        <authorList>
            <person name="Liu G."/>
        </authorList>
    </citation>
    <scope>NUCLEOTIDE SEQUENCE [LARGE SCALE GENOMIC DNA]</scope>
    <source>
        <strain evidence="4">FJAT-49780</strain>
    </source>
</reference>
<protein>
    <submittedName>
        <fullName evidence="3">Uncharacterized protein</fullName>
    </submittedName>
</protein>
<dbReference type="EMBL" id="JAGYPG010000002">
    <property type="protein sequence ID" value="MBS4196526.1"/>
    <property type="molecule type" value="Genomic_DNA"/>
</dbReference>